<evidence type="ECO:0000313" key="2">
    <source>
        <dbReference type="EMBL" id="KAA0708100.1"/>
    </source>
</evidence>
<dbReference type="AlphaFoldDB" id="A0A5A9NEL8"/>
<evidence type="ECO:0000313" key="3">
    <source>
        <dbReference type="Proteomes" id="UP000324632"/>
    </source>
</evidence>
<sequence>MDKSKIIIFQKKSRFTEKKYIFTLGGSILSHVTNYNYLGLTISASGQFNMAIKELAEKARRVYYGLRKTLFQFNLPIRLWLKIFDGVIKPILLYGSEIWGPKFQLNYESWDKCPVEIFQLEFCKNILGTHRNTSNLGCRAELGKFPLLSEIQKRASKFWFHLSESSPDNYHHSAFRHNTSHPESDPFLHLLNKHQLNSSDQFRQSKLRHILNTTQEEYLLYWQNKINEVNKLTCFRKIRTDYKLAPYLLKLKDYRQRKLVSKYRLSDHSLCIETGRHRQNWTSRDHRLCSNCTDGVVEDELHFLTQCSKYQSIRQKYFTLIGNVYPEFHRENDIEKLSYLLGEMVECIDLSAQYLFCCHNMRDKN</sequence>
<gene>
    <name evidence="2" type="ORF">E1301_Tti018770</name>
</gene>
<keyword evidence="3" id="KW-1185">Reference proteome</keyword>
<dbReference type="EMBL" id="SOYY01000019">
    <property type="protein sequence ID" value="KAA0708100.1"/>
    <property type="molecule type" value="Genomic_DNA"/>
</dbReference>
<reference evidence="2 3" key="1">
    <citation type="journal article" date="2019" name="Mol. Ecol. Resour.">
        <title>Chromosome-level genome assembly of Triplophysa tibetana, a fish adapted to the harsh high-altitude environment of the Tibetan Plateau.</title>
        <authorList>
            <person name="Yang X."/>
            <person name="Liu H."/>
            <person name="Ma Z."/>
            <person name="Zou Y."/>
            <person name="Zou M."/>
            <person name="Mao Y."/>
            <person name="Li X."/>
            <person name="Wang H."/>
            <person name="Chen T."/>
            <person name="Wang W."/>
            <person name="Yang R."/>
        </authorList>
    </citation>
    <scope>NUCLEOTIDE SEQUENCE [LARGE SCALE GENOMIC DNA]</scope>
    <source>
        <strain evidence="2">TTIB1903HZAU</strain>
        <tissue evidence="2">Muscle</tissue>
    </source>
</reference>
<keyword evidence="1" id="KW-0472">Membrane</keyword>
<proteinExistence type="predicted"/>
<keyword evidence="1" id="KW-0812">Transmembrane</keyword>
<keyword evidence="1" id="KW-1133">Transmembrane helix</keyword>
<protein>
    <recommendedName>
        <fullName evidence="4">Reverse transcriptase zinc-binding domain-containing protein</fullName>
    </recommendedName>
</protein>
<feature type="transmembrane region" description="Helical" evidence="1">
    <location>
        <begin position="20"/>
        <end position="38"/>
    </location>
</feature>
<evidence type="ECO:0008006" key="4">
    <source>
        <dbReference type="Google" id="ProtNLM"/>
    </source>
</evidence>
<accession>A0A5A9NEL8</accession>
<name>A0A5A9NEL8_9TELE</name>
<comment type="caution">
    <text evidence="2">The sequence shown here is derived from an EMBL/GenBank/DDBJ whole genome shotgun (WGS) entry which is preliminary data.</text>
</comment>
<evidence type="ECO:0000256" key="1">
    <source>
        <dbReference type="SAM" id="Phobius"/>
    </source>
</evidence>
<dbReference type="Proteomes" id="UP000324632">
    <property type="component" value="Chromosome 19"/>
</dbReference>
<organism evidence="2 3">
    <name type="scientific">Triplophysa tibetana</name>
    <dbReference type="NCBI Taxonomy" id="1572043"/>
    <lineage>
        <taxon>Eukaryota</taxon>
        <taxon>Metazoa</taxon>
        <taxon>Chordata</taxon>
        <taxon>Craniata</taxon>
        <taxon>Vertebrata</taxon>
        <taxon>Euteleostomi</taxon>
        <taxon>Actinopterygii</taxon>
        <taxon>Neopterygii</taxon>
        <taxon>Teleostei</taxon>
        <taxon>Ostariophysi</taxon>
        <taxon>Cypriniformes</taxon>
        <taxon>Nemacheilidae</taxon>
        <taxon>Triplophysa</taxon>
    </lineage>
</organism>